<feature type="compositionally biased region" description="Acidic residues" evidence="1">
    <location>
        <begin position="524"/>
        <end position="539"/>
    </location>
</feature>
<dbReference type="Pfam" id="PF07093">
    <property type="entry name" value="SGT1"/>
    <property type="match status" value="1"/>
</dbReference>
<sequence>MAHIKVSKVKEDDVLECIIYPKICYTKSAEIVTEEILLEEIAKYNEVIAPYIEDYTWHHDSLIFYPRTKQALLLEKLLDYSTTTDEHNVLPHIYVQLCFDEDISDEWFTVFLIFKLTQTFDGLIAKIMDSDGEFLLIEAANVLPSWANPETCENHVFIYNGQLHIIRDKRKTLLKMLNNISEEPYLYKCSDNVQDVLRKRINVYPNEIKKRHHKARVFLPEKAVSILRQEPRLVALAIRTICHSDPLERKVCRAMRYFPPEQRIMVNVKMTKCLYAMANHCRYTGDPRTGWNVPPITCSKYNAHILGIKIACGLEMLVARANEERRKSEKRSANDPEKLKVNENLLNAYLTRLESSGYFRNLLKDSEEYEKLLNAAKDYYLKHFNLYNSVTNVHKSDAEKVLEAWENVQSNDVELHVQDEATLSPADSDSWLNVNPEQLEAFLNEQWGNVKSKKHESESLSLKEKVQMFLNQNSDVDGVQFLEGHSAEMDLHDAEDNGRVEFDSDIFDSTLRGILDLVVPGNEGEFDGSSEGSLGEEDEDKRNEMDKYMRLLNSELKSGMETNDNSEGNKDANVIEDNLIKSISEEAGGSGPTGNIIGGPARRLMHLQLQSPTTVPPDLQS</sequence>
<evidence type="ECO:0000313" key="2">
    <source>
        <dbReference type="Proteomes" id="UP000694925"/>
    </source>
</evidence>
<dbReference type="GeneID" id="108622477"/>
<reference evidence="3" key="1">
    <citation type="submission" date="2025-08" db="UniProtKB">
        <authorList>
            <consortium name="RefSeq"/>
        </authorList>
    </citation>
    <scope>IDENTIFICATION</scope>
    <source>
        <tissue evidence="3">Whole body</tissue>
    </source>
</reference>
<name>A0AAJ7ISA1_9HYME</name>
<keyword evidence="2" id="KW-1185">Reference proteome</keyword>
<accession>A0AAJ7ISA1</accession>
<dbReference type="GO" id="GO:0005634">
    <property type="term" value="C:nucleus"/>
    <property type="evidence" value="ECO:0007669"/>
    <property type="project" value="TreeGrafter"/>
</dbReference>
<dbReference type="KEGG" id="ccal:108622477"/>
<gene>
    <name evidence="3" type="primary">LOC108622477</name>
</gene>
<dbReference type="AlphaFoldDB" id="A0AAJ7ISA1"/>
<protein>
    <submittedName>
        <fullName evidence="3">Protein ecdysoneless</fullName>
    </submittedName>
</protein>
<evidence type="ECO:0000313" key="3">
    <source>
        <dbReference type="RefSeq" id="XP_017875871.1"/>
    </source>
</evidence>
<dbReference type="PANTHER" id="PTHR13060:SF0">
    <property type="entry name" value="PROTEIN ECDYSONELESS HOMOLOG"/>
    <property type="match status" value="1"/>
</dbReference>
<feature type="region of interest" description="Disordered" evidence="1">
    <location>
        <begin position="521"/>
        <end position="543"/>
    </location>
</feature>
<dbReference type="InterPro" id="IPR010770">
    <property type="entry name" value="Ecd"/>
</dbReference>
<dbReference type="Proteomes" id="UP000694925">
    <property type="component" value="Unplaced"/>
</dbReference>
<organism evidence="2 3">
    <name type="scientific">Ceratina calcarata</name>
    <dbReference type="NCBI Taxonomy" id="156304"/>
    <lineage>
        <taxon>Eukaryota</taxon>
        <taxon>Metazoa</taxon>
        <taxon>Ecdysozoa</taxon>
        <taxon>Arthropoda</taxon>
        <taxon>Hexapoda</taxon>
        <taxon>Insecta</taxon>
        <taxon>Pterygota</taxon>
        <taxon>Neoptera</taxon>
        <taxon>Endopterygota</taxon>
        <taxon>Hymenoptera</taxon>
        <taxon>Apocrita</taxon>
        <taxon>Aculeata</taxon>
        <taxon>Apoidea</taxon>
        <taxon>Anthophila</taxon>
        <taxon>Apidae</taxon>
        <taxon>Ceratina</taxon>
        <taxon>Zadontomerus</taxon>
    </lineage>
</organism>
<dbReference type="PANTHER" id="PTHR13060">
    <property type="entry name" value="SGT1 PROTEIN HSGT1 SUPPRESSOR OF GCR2"/>
    <property type="match status" value="1"/>
</dbReference>
<evidence type="ECO:0000256" key="1">
    <source>
        <dbReference type="SAM" id="MobiDB-lite"/>
    </source>
</evidence>
<proteinExistence type="predicted"/>
<dbReference type="RefSeq" id="XP_017875871.1">
    <property type="nucleotide sequence ID" value="XM_018020382.2"/>
</dbReference>